<dbReference type="Proteomes" id="UP000242188">
    <property type="component" value="Unassembled WGS sequence"/>
</dbReference>
<dbReference type="AlphaFoldDB" id="A0A210Q2F0"/>
<dbReference type="EMBL" id="NEDP02005212">
    <property type="protein sequence ID" value="OWF42849.1"/>
    <property type="molecule type" value="Genomic_DNA"/>
</dbReference>
<gene>
    <name evidence="1" type="ORF">KP79_PYT24530</name>
</gene>
<proteinExistence type="predicted"/>
<sequence length="69" mass="7776">MDSRRGIDFLETRERLNAVTDSNAVHSDSMTDAVNCRWSGTHIHSQSTHVIDTSGLLTEWVFRRRAGSS</sequence>
<protein>
    <submittedName>
        <fullName evidence="1">Uncharacterized protein</fullName>
    </submittedName>
</protein>
<organism evidence="1 2">
    <name type="scientific">Mizuhopecten yessoensis</name>
    <name type="common">Japanese scallop</name>
    <name type="synonym">Patinopecten yessoensis</name>
    <dbReference type="NCBI Taxonomy" id="6573"/>
    <lineage>
        <taxon>Eukaryota</taxon>
        <taxon>Metazoa</taxon>
        <taxon>Spiralia</taxon>
        <taxon>Lophotrochozoa</taxon>
        <taxon>Mollusca</taxon>
        <taxon>Bivalvia</taxon>
        <taxon>Autobranchia</taxon>
        <taxon>Pteriomorphia</taxon>
        <taxon>Pectinida</taxon>
        <taxon>Pectinoidea</taxon>
        <taxon>Pectinidae</taxon>
        <taxon>Mizuhopecten</taxon>
    </lineage>
</organism>
<accession>A0A210Q2F0</accession>
<keyword evidence="2" id="KW-1185">Reference proteome</keyword>
<evidence type="ECO:0000313" key="2">
    <source>
        <dbReference type="Proteomes" id="UP000242188"/>
    </source>
</evidence>
<name>A0A210Q2F0_MIZYE</name>
<comment type="caution">
    <text evidence="1">The sequence shown here is derived from an EMBL/GenBank/DDBJ whole genome shotgun (WGS) entry which is preliminary data.</text>
</comment>
<reference evidence="1 2" key="1">
    <citation type="journal article" date="2017" name="Nat. Ecol. Evol.">
        <title>Scallop genome provides insights into evolution of bilaterian karyotype and development.</title>
        <authorList>
            <person name="Wang S."/>
            <person name="Zhang J."/>
            <person name="Jiao W."/>
            <person name="Li J."/>
            <person name="Xun X."/>
            <person name="Sun Y."/>
            <person name="Guo X."/>
            <person name="Huan P."/>
            <person name="Dong B."/>
            <person name="Zhang L."/>
            <person name="Hu X."/>
            <person name="Sun X."/>
            <person name="Wang J."/>
            <person name="Zhao C."/>
            <person name="Wang Y."/>
            <person name="Wang D."/>
            <person name="Huang X."/>
            <person name="Wang R."/>
            <person name="Lv J."/>
            <person name="Li Y."/>
            <person name="Zhang Z."/>
            <person name="Liu B."/>
            <person name="Lu W."/>
            <person name="Hui Y."/>
            <person name="Liang J."/>
            <person name="Zhou Z."/>
            <person name="Hou R."/>
            <person name="Li X."/>
            <person name="Liu Y."/>
            <person name="Li H."/>
            <person name="Ning X."/>
            <person name="Lin Y."/>
            <person name="Zhao L."/>
            <person name="Xing Q."/>
            <person name="Dou J."/>
            <person name="Li Y."/>
            <person name="Mao J."/>
            <person name="Guo H."/>
            <person name="Dou H."/>
            <person name="Li T."/>
            <person name="Mu C."/>
            <person name="Jiang W."/>
            <person name="Fu Q."/>
            <person name="Fu X."/>
            <person name="Miao Y."/>
            <person name="Liu J."/>
            <person name="Yu Q."/>
            <person name="Li R."/>
            <person name="Liao H."/>
            <person name="Li X."/>
            <person name="Kong Y."/>
            <person name="Jiang Z."/>
            <person name="Chourrout D."/>
            <person name="Li R."/>
            <person name="Bao Z."/>
        </authorList>
    </citation>
    <scope>NUCLEOTIDE SEQUENCE [LARGE SCALE GENOMIC DNA]</scope>
    <source>
        <strain evidence="1 2">PY_sf001</strain>
    </source>
</reference>
<evidence type="ECO:0000313" key="1">
    <source>
        <dbReference type="EMBL" id="OWF42849.1"/>
    </source>
</evidence>